<evidence type="ECO:0000313" key="8">
    <source>
        <dbReference type="Proteomes" id="UP000014071"/>
    </source>
</evidence>
<dbReference type="GeneID" id="24111967"/>
<organism evidence="7 8">
    <name type="scientific">Pseudozyma hubeiensis (strain SY62)</name>
    <name type="common">Yeast</name>
    <dbReference type="NCBI Taxonomy" id="1305764"/>
    <lineage>
        <taxon>Eukaryota</taxon>
        <taxon>Fungi</taxon>
        <taxon>Dikarya</taxon>
        <taxon>Basidiomycota</taxon>
        <taxon>Ustilaginomycotina</taxon>
        <taxon>Ustilaginomycetes</taxon>
        <taxon>Ustilaginales</taxon>
        <taxon>Ustilaginaceae</taxon>
        <taxon>Pseudozyma</taxon>
    </lineage>
</organism>
<evidence type="ECO:0000256" key="2">
    <source>
        <dbReference type="ARBA" id="ARBA00005582"/>
    </source>
</evidence>
<dbReference type="GO" id="GO:0046872">
    <property type="term" value="F:metal ion binding"/>
    <property type="evidence" value="ECO:0007669"/>
    <property type="project" value="UniProtKB-KW"/>
</dbReference>
<evidence type="ECO:0000256" key="4">
    <source>
        <dbReference type="ARBA" id="ARBA00022801"/>
    </source>
</evidence>
<keyword evidence="5" id="KW-0460">Magnesium</keyword>
<dbReference type="eggNOG" id="ENOG502RS0U">
    <property type="taxonomic scope" value="Eukaryota"/>
</dbReference>
<evidence type="ECO:0000256" key="3">
    <source>
        <dbReference type="ARBA" id="ARBA00022723"/>
    </source>
</evidence>
<gene>
    <name evidence="7" type="ORF">PHSY_006699</name>
</gene>
<evidence type="ECO:0000259" key="6">
    <source>
        <dbReference type="PROSITE" id="PS51462"/>
    </source>
</evidence>
<accession>R9PCK5</accession>
<dbReference type="Pfam" id="PF00293">
    <property type="entry name" value="NUDIX"/>
    <property type="match status" value="1"/>
</dbReference>
<dbReference type="InterPro" id="IPR000086">
    <property type="entry name" value="NUDIX_hydrolase_dom"/>
</dbReference>
<name>R9PCK5_PSEHS</name>
<proteinExistence type="inferred from homology"/>
<dbReference type="PANTHER" id="PTHR43758">
    <property type="entry name" value="7,8-DIHYDRO-8-OXOGUANINE TRIPHOSPHATASE"/>
    <property type="match status" value="1"/>
</dbReference>
<reference evidence="8" key="1">
    <citation type="journal article" date="2013" name="Genome Announc.">
        <title>Draft genome sequence of the basidiomycetous yeast-like fungus Pseudozyma hubeiensis SY62, which produces an abundant amount of the biosurfactant mannosylerythritol lipids.</title>
        <authorList>
            <person name="Konishi M."/>
            <person name="Hatada Y."/>
            <person name="Horiuchi J."/>
        </authorList>
    </citation>
    <scope>NUCLEOTIDE SEQUENCE [LARGE SCALE GENOMIC DNA]</scope>
    <source>
        <strain evidence="8">SY62</strain>
    </source>
</reference>
<dbReference type="RefSeq" id="XP_012192688.1">
    <property type="nucleotide sequence ID" value="XM_012337298.1"/>
</dbReference>
<keyword evidence="8" id="KW-1185">Reference proteome</keyword>
<dbReference type="Gene3D" id="3.90.79.10">
    <property type="entry name" value="Nucleoside Triphosphate Pyrophosphohydrolase"/>
    <property type="match status" value="1"/>
</dbReference>
<dbReference type="AlphaFoldDB" id="R9PCK5"/>
<comment type="similarity">
    <text evidence="2">Belongs to the Nudix hydrolase family.</text>
</comment>
<evidence type="ECO:0000256" key="1">
    <source>
        <dbReference type="ARBA" id="ARBA00001946"/>
    </source>
</evidence>
<evidence type="ECO:0000313" key="7">
    <source>
        <dbReference type="EMBL" id="GAC99101.1"/>
    </source>
</evidence>
<feature type="domain" description="Nudix hydrolase" evidence="6">
    <location>
        <begin position="46"/>
        <end position="181"/>
    </location>
</feature>
<dbReference type="STRING" id="1305764.R9PCK5"/>
<dbReference type="PANTHER" id="PTHR43758:SF2">
    <property type="entry name" value="OXIDIZED PURINE NUCLEOSIDE TRIPHOSPHATE HYDROLASE"/>
    <property type="match status" value="1"/>
</dbReference>
<dbReference type="GO" id="GO:0008413">
    <property type="term" value="F:8-oxo-7,8-dihydroguanosine triphosphate pyrophosphatase activity"/>
    <property type="evidence" value="ECO:0007669"/>
    <property type="project" value="TreeGrafter"/>
</dbReference>
<dbReference type="Proteomes" id="UP000014071">
    <property type="component" value="Unassembled WGS sequence"/>
</dbReference>
<dbReference type="OrthoDB" id="447842at2759"/>
<comment type="cofactor">
    <cofactor evidence="1">
        <name>Mg(2+)</name>
        <dbReference type="ChEBI" id="CHEBI:18420"/>
    </cofactor>
</comment>
<keyword evidence="3" id="KW-0479">Metal-binding</keyword>
<protein>
    <recommendedName>
        <fullName evidence="6">Nudix hydrolase domain-containing protein</fullName>
    </recommendedName>
</protein>
<dbReference type="SUPFAM" id="SSF55811">
    <property type="entry name" value="Nudix"/>
    <property type="match status" value="1"/>
</dbReference>
<evidence type="ECO:0000256" key="5">
    <source>
        <dbReference type="ARBA" id="ARBA00022842"/>
    </source>
</evidence>
<dbReference type="GO" id="GO:0042262">
    <property type="term" value="P:DNA protection"/>
    <property type="evidence" value="ECO:0007669"/>
    <property type="project" value="TreeGrafter"/>
</dbReference>
<keyword evidence="4" id="KW-0378">Hydrolase</keyword>
<dbReference type="HOGENOM" id="CLU_081074_0_0_1"/>
<dbReference type="EMBL" id="DF238822">
    <property type="protein sequence ID" value="GAC99101.1"/>
    <property type="molecule type" value="Genomic_DNA"/>
</dbReference>
<dbReference type="GO" id="GO:0005737">
    <property type="term" value="C:cytoplasm"/>
    <property type="evidence" value="ECO:0007669"/>
    <property type="project" value="TreeGrafter"/>
</dbReference>
<dbReference type="InterPro" id="IPR015797">
    <property type="entry name" value="NUDIX_hydrolase-like_dom_sf"/>
</dbReference>
<dbReference type="PROSITE" id="PS51462">
    <property type="entry name" value="NUDIX"/>
    <property type="match status" value="1"/>
</dbReference>
<sequence length="240" mass="27144">MMSSPGIERYVGCRPPPTYDWYTGALSRSTFLPSSTISTPHAPREHDLGYTHTLLFATHSTRILLARKLRGFARDTHNGIGGKLFSEETALQCILRETREEIVLTLSSDNVRFAGNVSIDVDRGEKVRIALFTVELDAEQADRVQGSDEVEPIWVETKDVLEGRWAGAMRPEHRIYLAALLHCAPKRREEGWEGPLIDVTVNFDAEPEGEDLEQGERPENHRTVRQWSLNIFPQPITHTS</sequence>